<dbReference type="Gene3D" id="3.40.50.10840">
    <property type="entry name" value="Putative sugar-binding, N-terminal domain"/>
    <property type="match status" value="1"/>
</dbReference>
<dbReference type="OrthoDB" id="7686359at2"/>
<evidence type="ECO:0000259" key="7">
    <source>
        <dbReference type="Pfam" id="PF07005"/>
    </source>
</evidence>
<dbReference type="InterPro" id="IPR010737">
    <property type="entry name" value="4-carb_acid_sugar_kinase_N"/>
</dbReference>
<evidence type="ECO:0000256" key="2">
    <source>
        <dbReference type="ARBA" id="ARBA00022679"/>
    </source>
</evidence>
<dbReference type="RefSeq" id="WP_015888260.1">
    <property type="nucleotide sequence ID" value="NC_012586.1"/>
</dbReference>
<feature type="domain" description="Four-carbon acid sugar kinase nucleotide binding" evidence="8">
    <location>
        <begin position="270"/>
        <end position="436"/>
    </location>
</feature>
<dbReference type="EMBL" id="CP000874">
    <property type="protein sequence ID" value="ACP23644.1"/>
    <property type="molecule type" value="Genomic_DNA"/>
</dbReference>
<dbReference type="Gene3D" id="3.40.980.20">
    <property type="entry name" value="Four-carbon acid sugar kinase, nucleotide binding domain"/>
    <property type="match status" value="1"/>
</dbReference>
<reference evidence="10" key="1">
    <citation type="journal article" date="2004" name="J. Bacteriol.">
        <title>An evolutionary hot spot: the pNGR234b replicon of Rhizobium sp. strain NGR234.</title>
        <authorList>
            <person name="Streit W.R."/>
            <person name="Schmitz R.A."/>
            <person name="Perret X."/>
            <person name="Staehelin C."/>
            <person name="Deakin W.J."/>
            <person name="Raasch C."/>
            <person name="Liesegang H."/>
            <person name="Broughton W.J."/>
        </authorList>
    </citation>
    <scope>NUCLEOTIDE SEQUENCE [LARGE SCALE GENOMIC DNA]</scope>
    <source>
        <strain evidence="10">NBRC 101917 / NGR234</strain>
    </source>
</reference>
<dbReference type="KEGG" id="rhi:NGR_b21990"/>
<keyword evidence="9" id="KW-0614">Plasmid</keyword>
<dbReference type="InterPro" id="IPR037051">
    <property type="entry name" value="4-carb_acid_sugar_kinase_N_sf"/>
</dbReference>
<dbReference type="Pfam" id="PF17042">
    <property type="entry name" value="NBD_C"/>
    <property type="match status" value="1"/>
</dbReference>
<keyword evidence="6" id="KW-0119">Carbohydrate metabolism</keyword>
<evidence type="ECO:0000256" key="5">
    <source>
        <dbReference type="ARBA" id="ARBA00022840"/>
    </source>
</evidence>
<dbReference type="AlphaFoldDB" id="C3KMM9"/>
<keyword evidence="4" id="KW-0418">Kinase</keyword>
<accession>C3KMM9</accession>
<feature type="domain" description="Four-carbon acid sugar kinase N-terminal" evidence="7">
    <location>
        <begin position="7"/>
        <end position="243"/>
    </location>
</feature>
<keyword evidence="10" id="KW-1185">Reference proteome</keyword>
<reference evidence="9 10" key="2">
    <citation type="journal article" date="2009" name="Appl. Environ. Microbiol.">
        <title>Rhizobium sp. strain NGR234 possesses a remarkable number of secretion systems.</title>
        <authorList>
            <person name="Schmeisser C."/>
            <person name="Liesegang H."/>
            <person name="Krysciak D."/>
            <person name="Bakkou N."/>
            <person name="Le Quere A."/>
            <person name="Wollherr A."/>
            <person name="Heinemeyer I."/>
            <person name="Morgenstern B."/>
            <person name="Pommerening-Roeser A."/>
            <person name="Flores M."/>
            <person name="Palacios R."/>
            <person name="Brenner S."/>
            <person name="Gottschalk G."/>
            <person name="Schmitz R.A."/>
            <person name="Broughton W.J."/>
            <person name="Perret X."/>
            <person name="Strittmatter A.W."/>
            <person name="Streit W.R."/>
        </authorList>
    </citation>
    <scope>NUCLEOTIDE SEQUENCE [LARGE SCALE GENOMIC DNA]</scope>
    <source>
        <strain evidence="10">NBRC 101917 / NGR234</strain>
    </source>
</reference>
<dbReference type="GO" id="GO:0016301">
    <property type="term" value="F:kinase activity"/>
    <property type="evidence" value="ECO:0007669"/>
    <property type="project" value="UniProtKB-KW"/>
</dbReference>
<protein>
    <recommendedName>
        <fullName evidence="11">Hrp-dependent type III effector protein</fullName>
    </recommendedName>
</protein>
<keyword evidence="3" id="KW-0547">Nucleotide-binding</keyword>
<keyword evidence="2" id="KW-0808">Transferase</keyword>
<evidence type="ECO:0000313" key="10">
    <source>
        <dbReference type="Proteomes" id="UP000001054"/>
    </source>
</evidence>
<dbReference type="HOGENOM" id="CLU_029424_1_1_5"/>
<gene>
    <name evidence="9" type="ordered locus">NGR_b21990</name>
</gene>
<sequence>MQTPLLSYYGDDLTGSTDVMEALASQGVETALFLRIPQPALLERFAHCRAFGLAGTSRSQTPDWMAEHLPSAFVWLKSLGAEIAHYKVCSTFDSSPAVGNIGKAIEIGREVFGKAPVPLVLGAPQIRRYTSFGNLFAAFRGETYRIDRHPVMSRHPVTPMDEADIRRHLSRQTSLKTGLVDIAQLASADANATTDFAFAEGNDIVLLDVAGAESQAAVGRQLWRKRSSGGQFACGSSGLEYALVREWRRLGLLDGAPPTFKAPGPVDRIAVVSGSVSPTTERQIRHALQNGFDGIGLDPVAFAAAEGGAALEDAIARGLAVLATGRSVVLHTALGPSSDRGDAIRLEEGPRHRIGERLGLLLKELVKRAGLRRAVIAGGDTSSHALGQLSVDALTLRLPLPQSPGSPLCTAHSANPLVDGIEVALKGGQIGLDDYFSMIRSGWPAAC</sequence>
<dbReference type="GO" id="GO:0005524">
    <property type="term" value="F:ATP binding"/>
    <property type="evidence" value="ECO:0007669"/>
    <property type="project" value="UniProtKB-KW"/>
</dbReference>
<dbReference type="Proteomes" id="UP000001054">
    <property type="component" value="Plasmid pNGR234b"/>
</dbReference>
<evidence type="ECO:0000313" key="9">
    <source>
        <dbReference type="EMBL" id="ACP23644.1"/>
    </source>
</evidence>
<evidence type="ECO:0000256" key="1">
    <source>
        <dbReference type="ARBA" id="ARBA00005715"/>
    </source>
</evidence>
<evidence type="ECO:0008006" key="11">
    <source>
        <dbReference type="Google" id="ProtNLM"/>
    </source>
</evidence>
<proteinExistence type="inferred from homology"/>
<dbReference type="Pfam" id="PF07005">
    <property type="entry name" value="SBD_N"/>
    <property type="match status" value="1"/>
</dbReference>
<organism evidence="9 10">
    <name type="scientific">Sinorhizobium fredii (strain NBRC 101917 / NGR234)</name>
    <dbReference type="NCBI Taxonomy" id="394"/>
    <lineage>
        <taxon>Bacteria</taxon>
        <taxon>Pseudomonadati</taxon>
        <taxon>Pseudomonadota</taxon>
        <taxon>Alphaproteobacteria</taxon>
        <taxon>Hyphomicrobiales</taxon>
        <taxon>Rhizobiaceae</taxon>
        <taxon>Sinorhizobium/Ensifer group</taxon>
        <taxon>Sinorhizobium</taxon>
    </lineage>
</organism>
<evidence type="ECO:0000259" key="8">
    <source>
        <dbReference type="Pfam" id="PF17042"/>
    </source>
</evidence>
<dbReference type="InterPro" id="IPR031475">
    <property type="entry name" value="NBD_C"/>
</dbReference>
<comment type="similarity">
    <text evidence="1">Belongs to the four-carbon acid sugar kinase family.</text>
</comment>
<geneLocation type="plasmid" evidence="10">
    <name>sym pNGR234b</name>
</geneLocation>
<evidence type="ECO:0000256" key="4">
    <source>
        <dbReference type="ARBA" id="ARBA00022777"/>
    </source>
</evidence>
<evidence type="ECO:0000256" key="3">
    <source>
        <dbReference type="ARBA" id="ARBA00022741"/>
    </source>
</evidence>
<evidence type="ECO:0000256" key="6">
    <source>
        <dbReference type="ARBA" id="ARBA00023277"/>
    </source>
</evidence>
<dbReference type="SUPFAM" id="SSF142764">
    <property type="entry name" value="YgbK-like"/>
    <property type="match status" value="1"/>
</dbReference>
<dbReference type="InterPro" id="IPR042213">
    <property type="entry name" value="NBD_C_sf"/>
</dbReference>
<name>C3KMM9_SINFN</name>
<dbReference type="PATRIC" id="fig|394.7.peg.2626"/>
<keyword evidence="5" id="KW-0067">ATP-binding</keyword>